<feature type="non-terminal residue" evidence="3">
    <location>
        <position position="1"/>
    </location>
</feature>
<feature type="transmembrane region" description="Helical" evidence="1">
    <location>
        <begin position="69"/>
        <end position="91"/>
    </location>
</feature>
<dbReference type="Pfam" id="PF07690">
    <property type="entry name" value="MFS_1"/>
    <property type="match status" value="1"/>
</dbReference>
<dbReference type="PROSITE" id="PS50850">
    <property type="entry name" value="MFS"/>
    <property type="match status" value="1"/>
</dbReference>
<keyword evidence="1" id="KW-0812">Transmembrane</keyword>
<keyword evidence="1" id="KW-0472">Membrane</keyword>
<feature type="transmembrane region" description="Helical" evidence="1">
    <location>
        <begin position="12"/>
        <end position="37"/>
    </location>
</feature>
<dbReference type="AlphaFoldDB" id="X0THM9"/>
<evidence type="ECO:0000313" key="3">
    <source>
        <dbReference type="EMBL" id="GAF87637.1"/>
    </source>
</evidence>
<evidence type="ECO:0000259" key="2">
    <source>
        <dbReference type="PROSITE" id="PS50850"/>
    </source>
</evidence>
<name>X0THM9_9ZZZZ</name>
<evidence type="ECO:0000256" key="1">
    <source>
        <dbReference type="SAM" id="Phobius"/>
    </source>
</evidence>
<dbReference type="Gene3D" id="1.20.1250.20">
    <property type="entry name" value="MFS general substrate transporter like domains"/>
    <property type="match status" value="1"/>
</dbReference>
<dbReference type="InterPro" id="IPR011701">
    <property type="entry name" value="MFS"/>
</dbReference>
<dbReference type="PANTHER" id="PTHR43129">
    <property type="entry name" value="FOSMIDOMYCIN RESISTANCE PROTEIN"/>
    <property type="match status" value="1"/>
</dbReference>
<dbReference type="InterPro" id="IPR036259">
    <property type="entry name" value="MFS_trans_sf"/>
</dbReference>
<feature type="non-terminal residue" evidence="3">
    <location>
        <position position="119"/>
    </location>
</feature>
<proteinExistence type="predicted"/>
<organism evidence="3">
    <name type="scientific">marine sediment metagenome</name>
    <dbReference type="NCBI Taxonomy" id="412755"/>
    <lineage>
        <taxon>unclassified sequences</taxon>
        <taxon>metagenomes</taxon>
        <taxon>ecological metagenomes</taxon>
    </lineage>
</organism>
<comment type="caution">
    <text evidence="3">The sequence shown here is derived from an EMBL/GenBank/DDBJ whole genome shotgun (WGS) entry which is preliminary data.</text>
</comment>
<dbReference type="EMBL" id="BARS01013851">
    <property type="protein sequence ID" value="GAF87637.1"/>
    <property type="molecule type" value="Genomic_DNA"/>
</dbReference>
<dbReference type="SUPFAM" id="SSF103473">
    <property type="entry name" value="MFS general substrate transporter"/>
    <property type="match status" value="1"/>
</dbReference>
<gene>
    <name evidence="3" type="ORF">S01H1_23771</name>
</gene>
<feature type="domain" description="Major facilitator superfamily (MFS) profile" evidence="2">
    <location>
        <begin position="1"/>
        <end position="119"/>
    </location>
</feature>
<reference evidence="3" key="1">
    <citation type="journal article" date="2014" name="Front. Microbiol.">
        <title>High frequency of phylogenetically diverse reductive dehalogenase-homologous genes in deep subseafloor sedimentary metagenomes.</title>
        <authorList>
            <person name="Kawai M."/>
            <person name="Futagami T."/>
            <person name="Toyoda A."/>
            <person name="Takaki Y."/>
            <person name="Nishi S."/>
            <person name="Hori S."/>
            <person name="Arai W."/>
            <person name="Tsubouchi T."/>
            <person name="Morono Y."/>
            <person name="Uchiyama I."/>
            <person name="Ito T."/>
            <person name="Fujiyama A."/>
            <person name="Inagaki F."/>
            <person name="Takami H."/>
        </authorList>
    </citation>
    <scope>NUCLEOTIDE SEQUENCE</scope>
    <source>
        <strain evidence="3">Expedition CK06-06</strain>
    </source>
</reference>
<feature type="transmembrane region" description="Helical" evidence="1">
    <location>
        <begin position="44"/>
        <end position="63"/>
    </location>
</feature>
<accession>X0THM9</accession>
<dbReference type="InterPro" id="IPR020846">
    <property type="entry name" value="MFS_dom"/>
</dbReference>
<protein>
    <recommendedName>
        <fullName evidence="2">Major facilitator superfamily (MFS) profile domain-containing protein</fullName>
    </recommendedName>
</protein>
<keyword evidence="1" id="KW-1133">Transmembrane helix</keyword>
<dbReference type="PANTHER" id="PTHR43129:SF1">
    <property type="entry name" value="FOSMIDOMYCIN RESISTANCE PROTEIN"/>
    <property type="match status" value="1"/>
</dbReference>
<dbReference type="GO" id="GO:0022857">
    <property type="term" value="F:transmembrane transporter activity"/>
    <property type="evidence" value="ECO:0007669"/>
    <property type="project" value="InterPro"/>
</dbReference>
<dbReference type="GO" id="GO:0005886">
    <property type="term" value="C:plasma membrane"/>
    <property type="evidence" value="ECO:0007669"/>
    <property type="project" value="TreeGrafter"/>
</dbReference>
<sequence>LPLFREEFGINYVQSGLILTIHVALRSIFSLVFGYFGDKYEKRVIIAIGFVCSSIFLGSLIWINNIHTIATFLFLLAIGVSTFHPLATAMVRENSEKHQRGRYLSLFSAAGTAGIIVTS</sequence>